<dbReference type="NCBIfam" id="NF040570">
    <property type="entry name" value="guided_TnpB"/>
    <property type="match status" value="1"/>
</dbReference>
<keyword evidence="1" id="KW-0238">DNA-binding</keyword>
<dbReference type="Pfam" id="PF07282">
    <property type="entry name" value="Cas12f1-like_TNB"/>
    <property type="match status" value="1"/>
</dbReference>
<comment type="caution">
    <text evidence="3">The sequence shown here is derived from an EMBL/GenBank/DDBJ whole genome shotgun (WGS) entry which is preliminary data.</text>
</comment>
<dbReference type="RefSeq" id="WP_338256497.1">
    <property type="nucleotide sequence ID" value="NZ_BSRI01000002.1"/>
</dbReference>
<protein>
    <recommendedName>
        <fullName evidence="2">Cas12f1-like TNB domain-containing protein</fullName>
    </recommendedName>
</protein>
<dbReference type="Proteomes" id="UP001344906">
    <property type="component" value="Unassembled WGS sequence"/>
</dbReference>
<gene>
    <name evidence="3" type="ORF">KDH_65480</name>
</gene>
<dbReference type="InterPro" id="IPR010095">
    <property type="entry name" value="Cas12f1-like_TNB"/>
</dbReference>
<proteinExistence type="predicted"/>
<evidence type="ECO:0000259" key="2">
    <source>
        <dbReference type="Pfam" id="PF07282"/>
    </source>
</evidence>
<evidence type="ECO:0000313" key="4">
    <source>
        <dbReference type="Proteomes" id="UP001344906"/>
    </source>
</evidence>
<evidence type="ECO:0000313" key="3">
    <source>
        <dbReference type="EMBL" id="GLV59723.1"/>
    </source>
</evidence>
<keyword evidence="4" id="KW-1185">Reference proteome</keyword>
<evidence type="ECO:0000256" key="1">
    <source>
        <dbReference type="ARBA" id="ARBA00023125"/>
    </source>
</evidence>
<dbReference type="EMBL" id="BSRI01000002">
    <property type="protein sequence ID" value="GLV59723.1"/>
    <property type="molecule type" value="Genomic_DNA"/>
</dbReference>
<organism evidence="3 4">
    <name type="scientific">Dictyobacter halimunensis</name>
    <dbReference type="NCBI Taxonomy" id="3026934"/>
    <lineage>
        <taxon>Bacteria</taxon>
        <taxon>Bacillati</taxon>
        <taxon>Chloroflexota</taxon>
        <taxon>Ktedonobacteria</taxon>
        <taxon>Ktedonobacterales</taxon>
        <taxon>Dictyobacteraceae</taxon>
        <taxon>Dictyobacter</taxon>
    </lineage>
</organism>
<reference evidence="3 4" key="1">
    <citation type="submission" date="2023-02" db="EMBL/GenBank/DDBJ databases">
        <title>Dictyobacter halimunensis sp. nov., a new member of the class Ktedonobacteria from forest soil in a geothermal area.</title>
        <authorList>
            <person name="Rachmania M.K."/>
            <person name="Ningsih F."/>
            <person name="Sakai Y."/>
            <person name="Yabe S."/>
            <person name="Yokota A."/>
            <person name="Sjamsuridzal W."/>
        </authorList>
    </citation>
    <scope>NUCLEOTIDE SEQUENCE [LARGE SCALE GENOMIC DNA]</scope>
    <source>
        <strain evidence="3 4">S3.2.2.5</strain>
    </source>
</reference>
<name>A0ABQ6FZN2_9CHLR</name>
<dbReference type="NCBIfam" id="TIGR01766">
    <property type="entry name" value="IS200/IS605 family accessory protein TnpB-like domain"/>
    <property type="match status" value="1"/>
</dbReference>
<accession>A0ABQ6FZN2</accession>
<feature type="domain" description="Cas12f1-like TNB" evidence="2">
    <location>
        <begin position="346"/>
        <end position="419"/>
    </location>
</feature>
<sequence length="498" mass="55284">MATATTALKQVISGRADCTAWFTANQALFNRVVAFYFGVINAHEGVLNLSNQEALTALEKLTHATTANPDPIMPLHEIGHTIPALFRRAAINAALGSARSFFTHLSKWKARKAKAEAKGKKCGDRPPVPPRTWNKSVLFYTGQWKERTNTCIVLKVWTGSCWSWVKIRTLGREVPEGYTLGSPSLIRKGDRWWLHTPLEKTFKGPVNVAHQLSEPSTKLCSIDLNLGENLAVCTIQTAEGTVLSTKFLKGGKEVHDFRKRQLGTIARNRNMTGLIAQGEQDNAARWQKISHRDDDLAHQISARIVQFAREQGASILVFEHLGHLKPQQGKYSRRGNSKRAFWMKGRMFRYSKYKAWNAGIVTSRVNPRHTSRECARCHEPVARYSQGQAEEGYTMGAPLVFCAKCGMRGNADRNAAIVIGQRLLQRQGKKPSLSHDAHEEAAQAAGVGICQEAGGDEEPSIPPPGHAGLQWHGTAKEEGRWMEVPSSSIPVQLRLFSE</sequence>